<dbReference type="Proteomes" id="UP000256253">
    <property type="component" value="Unassembled WGS sequence"/>
</dbReference>
<dbReference type="RefSeq" id="WP_115922335.1">
    <property type="nucleotide sequence ID" value="NZ_QTUA01000001.1"/>
</dbReference>
<dbReference type="AlphaFoldDB" id="A0A3D9UM09"/>
<protein>
    <submittedName>
        <fullName evidence="1">Uncharacterized protein</fullName>
    </submittedName>
</protein>
<reference evidence="1 2" key="1">
    <citation type="submission" date="2018-08" db="EMBL/GenBank/DDBJ databases">
        <title>Sequencing the genomes of 1000 actinobacteria strains.</title>
        <authorList>
            <person name="Klenk H.-P."/>
        </authorList>
    </citation>
    <scope>NUCLEOTIDE SEQUENCE [LARGE SCALE GENOMIC DNA]</scope>
    <source>
        <strain evidence="1 2">DSM 22967</strain>
    </source>
</reference>
<evidence type="ECO:0000313" key="1">
    <source>
        <dbReference type="EMBL" id="REF30327.1"/>
    </source>
</evidence>
<accession>A0A3D9UM09</accession>
<name>A0A3D9UM09_9MICO</name>
<sequence length="83" mass="8693">MHELISSGCCQLYADVRYRLLPTTERVTAGGRSISLEVTAVTVGNVRVGQRGMLRMSGNQVFSGPTGGTNYCGPRAAVGECGA</sequence>
<comment type="caution">
    <text evidence="1">The sequence shown here is derived from an EMBL/GenBank/DDBJ whole genome shotgun (WGS) entry which is preliminary data.</text>
</comment>
<keyword evidence="2" id="KW-1185">Reference proteome</keyword>
<organism evidence="1 2">
    <name type="scientific">Calidifontibacter indicus</name>
    <dbReference type="NCBI Taxonomy" id="419650"/>
    <lineage>
        <taxon>Bacteria</taxon>
        <taxon>Bacillati</taxon>
        <taxon>Actinomycetota</taxon>
        <taxon>Actinomycetes</taxon>
        <taxon>Micrococcales</taxon>
        <taxon>Dermacoccaceae</taxon>
        <taxon>Calidifontibacter</taxon>
    </lineage>
</organism>
<evidence type="ECO:0000313" key="2">
    <source>
        <dbReference type="Proteomes" id="UP000256253"/>
    </source>
</evidence>
<proteinExistence type="predicted"/>
<gene>
    <name evidence="1" type="ORF">DFJ65_1331</name>
</gene>
<dbReference type="EMBL" id="QTUA01000001">
    <property type="protein sequence ID" value="REF30327.1"/>
    <property type="molecule type" value="Genomic_DNA"/>
</dbReference>